<reference evidence="2" key="1">
    <citation type="submission" date="2025-08" db="UniProtKB">
        <authorList>
            <consortium name="RefSeq"/>
        </authorList>
    </citation>
    <scope>IDENTIFICATION</scope>
    <source>
        <tissue evidence="2">Whole sample</tissue>
    </source>
</reference>
<evidence type="ECO:0000313" key="2">
    <source>
        <dbReference type="RefSeq" id="XP_022324915.1"/>
    </source>
</evidence>
<dbReference type="RefSeq" id="XP_022324915.1">
    <property type="nucleotide sequence ID" value="XM_022469207.1"/>
</dbReference>
<gene>
    <name evidence="2" type="primary">LOC111125422</name>
</gene>
<proteinExistence type="predicted"/>
<dbReference type="GeneID" id="111125422"/>
<protein>
    <submittedName>
        <fullName evidence="2">Uncharacterized protein LOC111125422</fullName>
    </submittedName>
</protein>
<dbReference type="Proteomes" id="UP000694844">
    <property type="component" value="Chromosome 3"/>
</dbReference>
<accession>A0A8B8DB72</accession>
<sequence>MFSMSAPRAMAVLDSLKVTITNFPTDQSKPTSRQTKNEALTASASISCYTLKNRTLERMALGLLLKWKPPAGRQGIQRNQGASSTGCLSLKCVRSISTRDYGVQ</sequence>
<name>A0A8B8DB72_CRAVI</name>
<organism evidence="1 2">
    <name type="scientific">Crassostrea virginica</name>
    <name type="common">Eastern oyster</name>
    <dbReference type="NCBI Taxonomy" id="6565"/>
    <lineage>
        <taxon>Eukaryota</taxon>
        <taxon>Metazoa</taxon>
        <taxon>Spiralia</taxon>
        <taxon>Lophotrochozoa</taxon>
        <taxon>Mollusca</taxon>
        <taxon>Bivalvia</taxon>
        <taxon>Autobranchia</taxon>
        <taxon>Pteriomorphia</taxon>
        <taxon>Ostreida</taxon>
        <taxon>Ostreoidea</taxon>
        <taxon>Ostreidae</taxon>
        <taxon>Crassostrea</taxon>
    </lineage>
</organism>
<keyword evidence="1" id="KW-1185">Reference proteome</keyword>
<dbReference type="AlphaFoldDB" id="A0A8B8DB72"/>
<evidence type="ECO:0000313" key="1">
    <source>
        <dbReference type="Proteomes" id="UP000694844"/>
    </source>
</evidence>
<dbReference type="KEGG" id="cvn:111125422"/>